<dbReference type="EMBL" id="AP023361">
    <property type="protein sequence ID" value="BCJ91236.1"/>
    <property type="molecule type" value="Genomic_DNA"/>
</dbReference>
<accession>A0A6S6QP37</accession>
<sequence length="361" mass="38716">MWRPAIEWIWIRNTLLALACGFAGGYLFVNLHIPLPWTLGSLTAAAILAVFKIPWKLSLLFRNFARPTLGVMAGSSFTPAVALALITWWPAIPALLLFSILITTLGWVYFTRVCKQNNVTAVFSATPGGLGELSLLGSQLGGNIRVLVLVHTTRVITAVVCLPFLVRLIAHHSGAPMPVPHHANALPLTLADCALLISCGAAGFFIGRPFRRMGGIMLAPLMISIAVHVTGFSTASPPGWLIVIMQVIIGSIAGARFAGITALELRTTALQAFGWAIIMLSAAVLMAKVTTNFLNVSFPALILAFAPGGFSEMTILAYAMGYEIAFVVTCHVFRAVTVLLIAPTLSRVLAREGDKDRDEED</sequence>
<dbReference type="Pfam" id="PF05145">
    <property type="entry name" value="AbrB"/>
    <property type="match status" value="1"/>
</dbReference>
<evidence type="ECO:0000313" key="3">
    <source>
        <dbReference type="Proteomes" id="UP000515317"/>
    </source>
</evidence>
<evidence type="ECO:0000256" key="1">
    <source>
        <dbReference type="SAM" id="Phobius"/>
    </source>
</evidence>
<keyword evidence="1" id="KW-0812">Transmembrane</keyword>
<keyword evidence="2" id="KW-0503">Monooxygenase</keyword>
<name>A0A6S6QP37_9HYPH</name>
<dbReference type="GO" id="GO:0016020">
    <property type="term" value="C:membrane"/>
    <property type="evidence" value="ECO:0007669"/>
    <property type="project" value="InterPro"/>
</dbReference>
<feature type="transmembrane region" description="Helical" evidence="1">
    <location>
        <begin position="239"/>
        <end position="258"/>
    </location>
</feature>
<feature type="transmembrane region" description="Helical" evidence="1">
    <location>
        <begin position="186"/>
        <end position="206"/>
    </location>
</feature>
<evidence type="ECO:0000313" key="2">
    <source>
        <dbReference type="EMBL" id="BCJ91236.1"/>
    </source>
</evidence>
<dbReference type="Proteomes" id="UP000515317">
    <property type="component" value="Chromosome"/>
</dbReference>
<feature type="transmembrane region" description="Helical" evidence="1">
    <location>
        <begin position="146"/>
        <end position="166"/>
    </location>
</feature>
<dbReference type="PANTHER" id="PTHR38457:SF1">
    <property type="entry name" value="REGULATOR ABRB-RELATED"/>
    <property type="match status" value="1"/>
</dbReference>
<protein>
    <submittedName>
        <fullName evidence="2">Monooxygenase</fullName>
    </submittedName>
</protein>
<keyword evidence="1" id="KW-0472">Membrane</keyword>
<dbReference type="AlphaFoldDB" id="A0A6S6QP37"/>
<feature type="transmembrane region" description="Helical" evidence="1">
    <location>
        <begin position="270"/>
        <end position="287"/>
    </location>
</feature>
<dbReference type="KEGG" id="tso:IZ6_19710"/>
<dbReference type="GO" id="GO:0004497">
    <property type="term" value="F:monooxygenase activity"/>
    <property type="evidence" value="ECO:0007669"/>
    <property type="project" value="UniProtKB-KW"/>
</dbReference>
<feature type="transmembrane region" description="Helical" evidence="1">
    <location>
        <begin position="322"/>
        <end position="342"/>
    </location>
</feature>
<organism evidence="2 3">
    <name type="scientific">Terrihabitans soli</name>
    <dbReference type="NCBI Taxonomy" id="708113"/>
    <lineage>
        <taxon>Bacteria</taxon>
        <taxon>Pseudomonadati</taxon>
        <taxon>Pseudomonadota</taxon>
        <taxon>Alphaproteobacteria</taxon>
        <taxon>Hyphomicrobiales</taxon>
        <taxon>Terrihabitans</taxon>
    </lineage>
</organism>
<gene>
    <name evidence="2" type="ORF">IZ6_19710</name>
</gene>
<keyword evidence="1" id="KW-1133">Transmembrane helix</keyword>
<keyword evidence="2" id="KW-0560">Oxidoreductase</keyword>
<keyword evidence="3" id="KW-1185">Reference proteome</keyword>
<dbReference type="PIRSF" id="PIRSF038991">
    <property type="entry name" value="Protein_AbrB"/>
    <property type="match status" value="1"/>
</dbReference>
<feature type="transmembrane region" description="Helical" evidence="1">
    <location>
        <begin position="35"/>
        <end position="55"/>
    </location>
</feature>
<dbReference type="PANTHER" id="PTHR38457">
    <property type="entry name" value="REGULATOR ABRB-RELATED"/>
    <property type="match status" value="1"/>
</dbReference>
<dbReference type="InterPro" id="IPR007820">
    <property type="entry name" value="AbrB_fam"/>
</dbReference>
<feature type="transmembrane region" description="Helical" evidence="1">
    <location>
        <begin position="92"/>
        <end position="110"/>
    </location>
</feature>
<feature type="transmembrane region" description="Helical" evidence="1">
    <location>
        <begin position="67"/>
        <end position="86"/>
    </location>
</feature>
<dbReference type="RefSeq" id="WP_222874897.1">
    <property type="nucleotide sequence ID" value="NZ_AP023361.1"/>
</dbReference>
<feature type="transmembrane region" description="Helical" evidence="1">
    <location>
        <begin position="213"/>
        <end position="233"/>
    </location>
</feature>
<reference evidence="2 3" key="1">
    <citation type="submission" date="2020-08" db="EMBL/GenBank/DDBJ databases">
        <title>Genome sequence of Rhizobiales bacterium strain IZ6.</title>
        <authorList>
            <person name="Nakai R."/>
            <person name="Naganuma T."/>
        </authorList>
    </citation>
    <scope>NUCLEOTIDE SEQUENCE [LARGE SCALE GENOMIC DNA]</scope>
    <source>
        <strain evidence="2 3">IZ6</strain>
    </source>
</reference>
<feature type="transmembrane region" description="Helical" evidence="1">
    <location>
        <begin position="9"/>
        <end position="29"/>
    </location>
</feature>
<dbReference type="GO" id="GO:0010468">
    <property type="term" value="P:regulation of gene expression"/>
    <property type="evidence" value="ECO:0007669"/>
    <property type="project" value="InterPro"/>
</dbReference>
<proteinExistence type="predicted"/>